<evidence type="ECO:0000256" key="1">
    <source>
        <dbReference type="SAM" id="Phobius"/>
    </source>
</evidence>
<accession>A0A368FXI4</accession>
<keyword evidence="3" id="KW-1185">Reference proteome</keyword>
<gene>
    <name evidence="2" type="ORF">ANCCAN_17206</name>
</gene>
<keyword evidence="1" id="KW-0812">Transmembrane</keyword>
<comment type="caution">
    <text evidence="2">The sequence shown here is derived from an EMBL/GenBank/DDBJ whole genome shotgun (WGS) entry which is preliminary data.</text>
</comment>
<keyword evidence="1" id="KW-0472">Membrane</keyword>
<dbReference type="Proteomes" id="UP000252519">
    <property type="component" value="Unassembled WGS sequence"/>
</dbReference>
<name>A0A368FXI4_ANCCA</name>
<feature type="transmembrane region" description="Helical" evidence="1">
    <location>
        <begin position="6"/>
        <end position="25"/>
    </location>
</feature>
<protein>
    <submittedName>
        <fullName evidence="2">Uncharacterized protein</fullName>
    </submittedName>
</protein>
<proteinExistence type="predicted"/>
<dbReference type="OrthoDB" id="5859293at2759"/>
<evidence type="ECO:0000313" key="3">
    <source>
        <dbReference type="Proteomes" id="UP000252519"/>
    </source>
</evidence>
<dbReference type="AlphaFoldDB" id="A0A368FXI4"/>
<sequence>MTGIVILCVVLVAITVVFFGCYLLLRFMHRALGADDRKQCNPHPVRIATLSAAHRVALREAL</sequence>
<organism evidence="2 3">
    <name type="scientific">Ancylostoma caninum</name>
    <name type="common">Dog hookworm</name>
    <dbReference type="NCBI Taxonomy" id="29170"/>
    <lineage>
        <taxon>Eukaryota</taxon>
        <taxon>Metazoa</taxon>
        <taxon>Ecdysozoa</taxon>
        <taxon>Nematoda</taxon>
        <taxon>Chromadorea</taxon>
        <taxon>Rhabditida</taxon>
        <taxon>Rhabditina</taxon>
        <taxon>Rhabditomorpha</taxon>
        <taxon>Strongyloidea</taxon>
        <taxon>Ancylostomatidae</taxon>
        <taxon>Ancylostomatinae</taxon>
        <taxon>Ancylostoma</taxon>
    </lineage>
</organism>
<dbReference type="EMBL" id="JOJR01000515">
    <property type="protein sequence ID" value="RCN36903.1"/>
    <property type="molecule type" value="Genomic_DNA"/>
</dbReference>
<evidence type="ECO:0000313" key="2">
    <source>
        <dbReference type="EMBL" id="RCN36903.1"/>
    </source>
</evidence>
<keyword evidence="1" id="KW-1133">Transmembrane helix</keyword>
<reference evidence="2 3" key="1">
    <citation type="submission" date="2014-10" db="EMBL/GenBank/DDBJ databases">
        <title>Draft genome of the hookworm Ancylostoma caninum.</title>
        <authorList>
            <person name="Mitreva M."/>
        </authorList>
    </citation>
    <scope>NUCLEOTIDE SEQUENCE [LARGE SCALE GENOMIC DNA]</scope>
    <source>
        <strain evidence="2 3">Baltimore</strain>
    </source>
</reference>